<feature type="region of interest" description="Disordered" evidence="19">
    <location>
        <begin position="443"/>
        <end position="501"/>
    </location>
</feature>
<dbReference type="FunFam" id="1.20.120.350:FF:000003">
    <property type="entry name" value="Voltage-dependent sodium channel"/>
    <property type="match status" value="1"/>
</dbReference>
<evidence type="ECO:0000256" key="6">
    <source>
        <dbReference type="ARBA" id="ARBA00022692"/>
    </source>
</evidence>
<dbReference type="InterPro" id="IPR010526">
    <property type="entry name" value="Na_trans_assoc_dom"/>
</dbReference>
<feature type="compositionally biased region" description="Low complexity" evidence="19">
    <location>
        <begin position="449"/>
        <end position="461"/>
    </location>
</feature>
<comment type="subcellular location">
    <subcellularLocation>
        <location evidence="1 17">Cell membrane</location>
        <topology evidence="1 17">Multi-pass membrane protein</topology>
    </subcellularLocation>
</comment>
<keyword evidence="12 17" id="KW-0472">Membrane</keyword>
<comment type="catalytic activity">
    <reaction evidence="16">
        <text>Na(+)(in) = Na(+)(out)</text>
        <dbReference type="Rhea" id="RHEA:34963"/>
        <dbReference type="ChEBI" id="CHEBI:29101"/>
    </reaction>
</comment>
<feature type="transmembrane region" description="Helical" evidence="17">
    <location>
        <begin position="828"/>
        <end position="856"/>
    </location>
</feature>
<evidence type="ECO:0000256" key="3">
    <source>
        <dbReference type="ARBA" id="ARBA00022461"/>
    </source>
</evidence>
<dbReference type="FunFam" id="1.10.287.70:FF:000001">
    <property type="entry name" value="Sodium channel protein"/>
    <property type="match status" value="1"/>
</dbReference>
<dbReference type="Pfam" id="PF00520">
    <property type="entry name" value="Ion_trans"/>
    <property type="match status" value="4"/>
</dbReference>
<dbReference type="InterPro" id="IPR043203">
    <property type="entry name" value="VGCC_Ca_Na"/>
</dbReference>
<keyword evidence="18" id="KW-0175">Coiled coil</keyword>
<keyword evidence="5" id="KW-0597">Phosphoprotein</keyword>
<evidence type="ECO:0000256" key="1">
    <source>
        <dbReference type="ARBA" id="ARBA00004651"/>
    </source>
</evidence>
<feature type="transmembrane region" description="Helical" evidence="17">
    <location>
        <begin position="1530"/>
        <end position="1555"/>
    </location>
</feature>
<feature type="compositionally biased region" description="Basic and acidic residues" evidence="19">
    <location>
        <begin position="486"/>
        <end position="499"/>
    </location>
</feature>
<dbReference type="Pfam" id="PF24609">
    <property type="entry name" value="IQ_SCN5A_C"/>
    <property type="match status" value="1"/>
</dbReference>
<name>A0A8C3XHG6_9PASS</name>
<feature type="compositionally biased region" description="Basic residues" evidence="19">
    <location>
        <begin position="464"/>
        <end position="475"/>
    </location>
</feature>
<dbReference type="FunFam" id="1.20.5.1190:FF:000001">
    <property type="entry name" value="Sodium channel protein"/>
    <property type="match status" value="1"/>
</dbReference>
<evidence type="ECO:0000256" key="9">
    <source>
        <dbReference type="ARBA" id="ARBA00022989"/>
    </source>
</evidence>
<evidence type="ECO:0000256" key="5">
    <source>
        <dbReference type="ARBA" id="ARBA00022553"/>
    </source>
</evidence>
<dbReference type="GO" id="GO:0019228">
    <property type="term" value="P:neuronal action potential"/>
    <property type="evidence" value="ECO:0007669"/>
    <property type="project" value="TreeGrafter"/>
</dbReference>
<feature type="domain" description="Sodium ion transport-associated" evidence="21">
    <location>
        <begin position="955"/>
        <end position="1151"/>
    </location>
</feature>
<feature type="transmembrane region" description="Helical" evidence="17">
    <location>
        <begin position="1592"/>
        <end position="1620"/>
    </location>
</feature>
<keyword evidence="25" id="KW-1185">Reference proteome</keyword>
<dbReference type="PANTHER" id="PTHR10037:SF278">
    <property type="entry name" value="SODIUM CHANNEL PROTEIN TYPE 2 SUBUNIT ALPHA"/>
    <property type="match status" value="1"/>
</dbReference>
<evidence type="ECO:0000256" key="4">
    <source>
        <dbReference type="ARBA" id="ARBA00022475"/>
    </source>
</evidence>
<keyword evidence="2 17" id="KW-0813">Transport</keyword>
<keyword evidence="4" id="KW-1003">Cell membrane</keyword>
<dbReference type="GO" id="GO:0086010">
    <property type="term" value="P:membrane depolarization during action potential"/>
    <property type="evidence" value="ECO:0007669"/>
    <property type="project" value="TreeGrafter"/>
</dbReference>
<feature type="transmembrane region" description="Helical" evidence="17">
    <location>
        <begin position="1157"/>
        <end position="1175"/>
    </location>
</feature>
<dbReference type="InterPro" id="IPR058542">
    <property type="entry name" value="IQ_SCN5A_C"/>
</dbReference>
<feature type="region of interest" description="Disordered" evidence="19">
    <location>
        <begin position="33"/>
        <end position="62"/>
    </location>
</feature>
<feature type="transmembrane region" description="Helical" evidence="17">
    <location>
        <begin position="1355"/>
        <end position="1373"/>
    </location>
</feature>
<evidence type="ECO:0000256" key="14">
    <source>
        <dbReference type="ARBA" id="ARBA00023201"/>
    </source>
</evidence>
<reference evidence="24" key="1">
    <citation type="submission" date="2025-08" db="UniProtKB">
        <authorList>
            <consortium name="Ensembl"/>
        </authorList>
    </citation>
    <scope>IDENTIFICATION</scope>
</reference>
<feature type="transmembrane region" description="Helical" evidence="17">
    <location>
        <begin position="1227"/>
        <end position="1249"/>
    </location>
</feature>
<feature type="transmembrane region" description="Helical" evidence="17">
    <location>
        <begin position="1393"/>
        <end position="1417"/>
    </location>
</feature>
<keyword evidence="14 17" id="KW-0739">Sodium transport</keyword>
<dbReference type="InterPro" id="IPR024583">
    <property type="entry name" value="Na_trans_cytopl"/>
</dbReference>
<proteinExistence type="inferred from homology"/>
<feature type="transmembrane region" description="Helical" evidence="17">
    <location>
        <begin position="203"/>
        <end position="224"/>
    </location>
</feature>
<evidence type="ECO:0000256" key="10">
    <source>
        <dbReference type="ARBA" id="ARBA00023053"/>
    </source>
</evidence>
<feature type="domain" description="SCN5A-like C-terminal IQ motif" evidence="23">
    <location>
        <begin position="1841"/>
        <end position="1875"/>
    </location>
</feature>
<dbReference type="FunFam" id="1.10.238.10:FF:000002">
    <property type="entry name" value="Sodium channel protein"/>
    <property type="match status" value="1"/>
</dbReference>
<evidence type="ECO:0000259" key="23">
    <source>
        <dbReference type="Pfam" id="PF24609"/>
    </source>
</evidence>
<dbReference type="Pfam" id="PF06512">
    <property type="entry name" value="Na_trans_assoc"/>
    <property type="match status" value="1"/>
</dbReference>
<keyword evidence="15 17" id="KW-0407">Ion channel</keyword>
<evidence type="ECO:0000256" key="16">
    <source>
        <dbReference type="ARBA" id="ARBA00036239"/>
    </source>
</evidence>
<feature type="transmembrane region" description="Helical" evidence="17">
    <location>
        <begin position="1295"/>
        <end position="1315"/>
    </location>
</feature>
<feature type="domain" description="Ion transport" evidence="20">
    <location>
        <begin position="137"/>
        <end position="400"/>
    </location>
</feature>
<dbReference type="SUPFAM" id="SSF81324">
    <property type="entry name" value="Voltage-gated potassium channels"/>
    <property type="match status" value="4"/>
</dbReference>
<evidence type="ECO:0000256" key="8">
    <source>
        <dbReference type="ARBA" id="ARBA00022882"/>
    </source>
</evidence>
<dbReference type="InterPro" id="IPR001696">
    <property type="entry name" value="Na_channel_asu"/>
</dbReference>
<dbReference type="PRINTS" id="PR00170">
    <property type="entry name" value="NACHANNEL"/>
</dbReference>
<evidence type="ECO:0000256" key="7">
    <source>
        <dbReference type="ARBA" id="ARBA00022737"/>
    </source>
</evidence>
<keyword evidence="8 17" id="KW-0851">Voltage-gated channel</keyword>
<comment type="similarity">
    <text evidence="17">Belongs to the sodium channel (TC 1.A.1.10) family.</text>
</comment>
<organism evidence="24 25">
    <name type="scientific">Cyanoderma ruficeps</name>
    <name type="common">rufous-capped babbler</name>
    <dbReference type="NCBI Taxonomy" id="181631"/>
    <lineage>
        <taxon>Eukaryota</taxon>
        <taxon>Metazoa</taxon>
        <taxon>Chordata</taxon>
        <taxon>Craniata</taxon>
        <taxon>Vertebrata</taxon>
        <taxon>Euteleostomi</taxon>
        <taxon>Archelosauria</taxon>
        <taxon>Archosauria</taxon>
        <taxon>Dinosauria</taxon>
        <taxon>Saurischia</taxon>
        <taxon>Theropoda</taxon>
        <taxon>Coelurosauria</taxon>
        <taxon>Aves</taxon>
        <taxon>Neognathae</taxon>
        <taxon>Neoaves</taxon>
        <taxon>Telluraves</taxon>
        <taxon>Australaves</taxon>
        <taxon>Passeriformes</taxon>
        <taxon>Sylvioidea</taxon>
        <taxon>Timaliidae</taxon>
        <taxon>Cyanoderma</taxon>
    </lineage>
</organism>
<evidence type="ECO:0000256" key="2">
    <source>
        <dbReference type="ARBA" id="ARBA00022448"/>
    </source>
</evidence>
<comment type="function">
    <text evidence="17">Mediates the voltage-dependent sodium ion permeability of excitable membranes. Assuming opened or closed conformations in response to the voltage difference across the membrane, the protein forms a sodium-selective channel through which Na(+) ions may pass in accordance with their electrochemical gradient.</text>
</comment>
<dbReference type="Pfam" id="PF11933">
    <property type="entry name" value="Na_trans_cytopl"/>
    <property type="match status" value="1"/>
</dbReference>
<dbReference type="Proteomes" id="UP000694396">
    <property type="component" value="Unplaced"/>
</dbReference>
<dbReference type="GO" id="GO:0005248">
    <property type="term" value="F:voltage-gated sodium channel activity"/>
    <property type="evidence" value="ECO:0007669"/>
    <property type="project" value="InterPro"/>
</dbReference>
<evidence type="ECO:0000313" key="25">
    <source>
        <dbReference type="Proteomes" id="UP000694396"/>
    </source>
</evidence>
<keyword evidence="7" id="KW-0677">Repeat</keyword>
<evidence type="ECO:0000256" key="18">
    <source>
        <dbReference type="SAM" id="Coils"/>
    </source>
</evidence>
<evidence type="ECO:0000313" key="24">
    <source>
        <dbReference type="Ensembl" id="ENSCRFP00000021212.1"/>
    </source>
</evidence>
<feature type="transmembrane region" description="Helical" evidence="17">
    <location>
        <begin position="1696"/>
        <end position="1719"/>
    </location>
</feature>
<evidence type="ECO:0000256" key="19">
    <source>
        <dbReference type="SAM" id="MobiDB-lite"/>
    </source>
</evidence>
<evidence type="ECO:0000256" key="13">
    <source>
        <dbReference type="ARBA" id="ARBA00023157"/>
    </source>
</evidence>
<feature type="transmembrane region" description="Helical" evidence="17">
    <location>
        <begin position="754"/>
        <end position="774"/>
    </location>
</feature>
<keyword evidence="9 17" id="KW-1133">Transmembrane helix</keyword>
<keyword evidence="13" id="KW-1015">Disulfide bond</keyword>
<keyword evidence="11 17" id="KW-0406">Ion transport</keyword>
<feature type="transmembrane region" description="Helical" evidence="17">
    <location>
        <begin position="915"/>
        <end position="941"/>
    </location>
</feature>
<dbReference type="Ensembl" id="ENSCRFT00000021929.1">
    <property type="protein sequence ID" value="ENSCRFP00000021212.1"/>
    <property type="gene ID" value="ENSCRFG00000015739.1"/>
</dbReference>
<keyword evidence="10 17" id="KW-0915">Sodium</keyword>
<protein>
    <recommendedName>
        <fullName evidence="17">Sodium channel protein</fullName>
    </recommendedName>
</protein>
<evidence type="ECO:0000256" key="12">
    <source>
        <dbReference type="ARBA" id="ARBA00023136"/>
    </source>
</evidence>
<dbReference type="CDD" id="cd13433">
    <property type="entry name" value="Na_channel_gate"/>
    <property type="match status" value="1"/>
</dbReference>
<dbReference type="Gene3D" id="1.20.120.350">
    <property type="entry name" value="Voltage-gated potassium channels. Chain C"/>
    <property type="match status" value="4"/>
</dbReference>
<feature type="transmembrane region" description="Helical" evidence="17">
    <location>
        <begin position="230"/>
        <end position="250"/>
    </location>
</feature>
<feature type="domain" description="Ion transport" evidence="20">
    <location>
        <begin position="717"/>
        <end position="948"/>
    </location>
</feature>
<feature type="transmembrane region" description="Helical" evidence="17">
    <location>
        <begin position="367"/>
        <end position="394"/>
    </location>
</feature>
<feature type="transmembrane region" description="Helical" evidence="17">
    <location>
        <begin position="1196"/>
        <end position="1215"/>
    </location>
</feature>
<reference evidence="24" key="2">
    <citation type="submission" date="2025-09" db="UniProtKB">
        <authorList>
            <consortium name="Ensembl"/>
        </authorList>
    </citation>
    <scope>IDENTIFICATION</scope>
</reference>
<feature type="domain" description="Ion transport" evidence="20">
    <location>
        <begin position="1155"/>
        <end position="1426"/>
    </location>
</feature>
<dbReference type="Gene3D" id="1.10.238.10">
    <property type="entry name" value="EF-hand"/>
    <property type="match status" value="1"/>
</dbReference>
<dbReference type="Gene3D" id="1.20.5.1190">
    <property type="entry name" value="iswi atpase"/>
    <property type="match status" value="1"/>
</dbReference>
<feature type="domain" description="Ion transport" evidence="20">
    <location>
        <begin position="1474"/>
        <end position="1729"/>
    </location>
</feature>
<feature type="domain" description="Voltage-gated Na+ ion channel cytoplasmic" evidence="22">
    <location>
        <begin position="525"/>
        <end position="660"/>
    </location>
</feature>
<feature type="region of interest" description="Disordered" evidence="19">
    <location>
        <begin position="555"/>
        <end position="597"/>
    </location>
</feature>
<feature type="coiled-coil region" evidence="18">
    <location>
        <begin position="402"/>
        <end position="436"/>
    </location>
</feature>
<feature type="transmembrane region" description="Helical" evidence="17">
    <location>
        <begin position="172"/>
        <end position="191"/>
    </location>
</feature>
<evidence type="ECO:0000256" key="15">
    <source>
        <dbReference type="ARBA" id="ARBA00023303"/>
    </source>
</evidence>
<evidence type="ECO:0000259" key="22">
    <source>
        <dbReference type="Pfam" id="PF11933"/>
    </source>
</evidence>
<accession>A0A8C3XHG6</accession>
<dbReference type="PANTHER" id="PTHR10037">
    <property type="entry name" value="VOLTAGE-GATED CATION CHANNEL CALCIUM AND SODIUM"/>
    <property type="match status" value="1"/>
</dbReference>
<feature type="compositionally biased region" description="Basic and acidic residues" evidence="19">
    <location>
        <begin position="44"/>
        <end position="54"/>
    </location>
</feature>
<dbReference type="InterPro" id="IPR027359">
    <property type="entry name" value="Volt_channel_dom_sf"/>
</dbReference>
<dbReference type="FunFam" id="1.10.287.70:FF:000006">
    <property type="entry name" value="Sodium channel protein"/>
    <property type="match status" value="1"/>
</dbReference>
<keyword evidence="3 17" id="KW-0894">Sodium channel</keyword>
<evidence type="ECO:0000256" key="17">
    <source>
        <dbReference type="RuleBase" id="RU361132"/>
    </source>
</evidence>
<feature type="transmembrane region" description="Helical" evidence="17">
    <location>
        <begin position="712"/>
        <end position="733"/>
    </location>
</feature>
<dbReference type="PROSITE" id="PS50096">
    <property type="entry name" value="IQ"/>
    <property type="match status" value="1"/>
</dbReference>
<dbReference type="FunFam" id="1.20.120.350:FF:000002">
    <property type="entry name" value="Sodium channel protein"/>
    <property type="match status" value="1"/>
</dbReference>
<feature type="transmembrane region" description="Helical" evidence="17">
    <location>
        <begin position="1505"/>
        <end position="1523"/>
    </location>
</feature>
<feature type="region of interest" description="Disordered" evidence="19">
    <location>
        <begin position="1069"/>
        <end position="1089"/>
    </location>
</feature>
<dbReference type="InterPro" id="IPR005821">
    <property type="entry name" value="Ion_trans_dom"/>
</dbReference>
<sequence>MARAMLVPPGPDSFFYFTEESLAAIEKRIADEKFPCDQDEPTDDAGHEENHPEPNNDLEAGKTLPFIYGDIPPGMVSEPLEDLDPYYINKKTFIVLDKAKTIHRFSATPALYLFSPFNITRRLAIKILFELFSSMLMMYTFTGIYTFEFLVKVLARGFCINDFTCLRDPWNWLDFVVISLAYVTEFVNLGNLSALRTFRVLRALKTISVIPGLKTIVGALIQSVKKLSDVMILTVFCLSVFALIGLQLFMGNLKNKCLYWPSENSTAFERDVVPYFNGTEFDWTAYINEESHFYRLGANDFLLCGNSSDAGKCPEEFICVKAGKNPNYGYTSFDTFSWAFLSLFRLMTQDYWENLYQLTLRAVGKSYMIFFVVVIFLGSFYLINLILAVVAMAYEEQNQATIVEAEQREADFKLKLEQLRKQQEAAQAIAAAAVEMAEYSCESGNAAPSDTSSDASKVSSKSAKERRNRRKKRRQRELSGEEDDVKDEKLPKSESDGSIKRKGFRFSFDGNRLSYGKPLPSPHQSLLSVHGSLFSPRPSSRTSLFSFRDYGKEKGSENDFADDEHSMFEDNSSRRGSLFLPRRHGERRSSNISQASRSSRRLTVFPVNGKMHSTVDCNGVVSLVDGPSGLLSPTGQLLPEVTIDKPTIDVELLEDPGLRERAMSLADVITNRMEELEGSRQKCPPCWDKFAHIFLIWDCCEPWLKVKSLVEFIVMDPFVDLAVTVCIVLNTLFMAMEHYPMTEDFETVLKVGNLVFTGIFAAEMVLKIIAMHPFNYFQVGWNIFDSFIVTLSLVELFLSNVDGLSVLRSFRLLRVFKLAKSWPTLNMLIKIIGNSVGALGNLTLVLAIIVFIFAVVGMQLFGKSYKECVCKISSDCELPRWHMHDFFHSFLIVFRVLCGEWIETMWDCMEVAGQAMCLTVFMMVMVIGNLVVLNLFLALLLSSFSSDNLTATEDDNEMNNLQIAVARIQRGIDYVKKRASECVRKSCFGKQAAVNQRTATDQLSDERNHCISNCTVTELRIDMNYGKNENGMATVIGGNDYTSFINNPSLTVTVPIAAGESDFEHLNTEEFSSDSDLDESKEKLDFSSSSEGSTVNLAAFGEERSETESEKASELQACFTEGCVQKFKCCKGNRESTQGRIWWNLRKTCYKIVEHNWFESFIVFMILLSSGALAFEDINIEQRKTIKVLLDYADKIFTYVFILEMVLKWVAYGFQTYFTNAWCWLDFLIVDVSLVSLVATALGFSEFSAIKSLRTLRALRPLRALSRFEGMRVVVNALTGAIPSIMNVLLVCLTFWLIFSIMGVNLFAGKFYYCVNTTNGRRFLPEEVSNKSMCEDMNRTTGDVRWKNVKVNFDNVAIGYLSLLQVATFKGWMEIMYAAVDSTEPIYEENLYMYIYFVAFIVFGSFFTLNLFIGVIIDNFNQQKKKISQDIFMTEEQKKYYNAMKKLGSKKPQKPIPRPVNKLQGLMFDIVTQQLFDITVMVLICLNMVTMMIETDDQTELMQNILYWINLVFVVLFTGECVFKIFSLRYYYFTIGWNIFDFVVVILSIIGMFLAEVIEKYFVSPTLFRVVRLARIGRILRLIKGAKGIRTLLFALMMSLPALFNIGLLLFLVMFIYAIFGMSNFAYVKREDGIDDMFNFETFGNSMICLFQITTSAGWNNLLNPILNSGAPDCDPHKDHPGSSVKGDCGNPSVGIFFFVSYIIISFLVVVNMYIAVILENFSVATEESAEPLSEDDFEMFYEVWEKYDPDATQFIEYSKLSDFAAALEPPLNIPKPNKVQLIAMDLPMVSGDRIHCLDILFAFTKRVLGESGEMDALRIQMEDRFMASNPSKASYEPITTTLKRKQEEISATIIQHAYRRHLLRQSVKKLSFMYQKDGGDQLIKKDMIVAEVIHHKCLRA</sequence>
<evidence type="ECO:0000256" key="11">
    <source>
        <dbReference type="ARBA" id="ARBA00023065"/>
    </source>
</evidence>
<keyword evidence="6 17" id="KW-0812">Transmembrane</keyword>
<dbReference type="InterPro" id="IPR044564">
    <property type="entry name" value="Na_chnl_inactivation_gate"/>
</dbReference>
<feature type="transmembrane region" description="Helical" evidence="17">
    <location>
        <begin position="127"/>
        <end position="147"/>
    </location>
</feature>
<feature type="compositionally biased region" description="Basic and acidic residues" evidence="19">
    <location>
        <begin position="555"/>
        <end position="573"/>
    </location>
</feature>
<evidence type="ECO:0000259" key="20">
    <source>
        <dbReference type="Pfam" id="PF00520"/>
    </source>
</evidence>
<dbReference type="Gene3D" id="1.10.287.70">
    <property type="match status" value="4"/>
</dbReference>
<comment type="caution">
    <text evidence="17">Lacks conserved residue(s) required for the propagation of feature annotation.</text>
</comment>
<feature type="transmembrane region" description="Helical" evidence="17">
    <location>
        <begin position="786"/>
        <end position="807"/>
    </location>
</feature>
<evidence type="ECO:0000259" key="21">
    <source>
        <dbReference type="Pfam" id="PF06512"/>
    </source>
</evidence>
<dbReference type="GO" id="GO:0001518">
    <property type="term" value="C:voltage-gated sodium channel complex"/>
    <property type="evidence" value="ECO:0007669"/>
    <property type="project" value="UniProtKB-UniRule"/>
</dbReference>
<feature type="transmembrane region" description="Helical" evidence="17">
    <location>
        <begin position="1475"/>
        <end position="1493"/>
    </location>
</feature>
<dbReference type="FunFam" id="1.20.120.350:FF:000004">
    <property type="entry name" value="Sodium channel protein"/>
    <property type="match status" value="1"/>
</dbReference>